<dbReference type="InterPro" id="IPR056924">
    <property type="entry name" value="SH3_Tf2-1"/>
</dbReference>
<dbReference type="CDD" id="cd01647">
    <property type="entry name" value="RT_LTR"/>
    <property type="match status" value="1"/>
</dbReference>
<keyword evidence="3" id="KW-0548">Nucleotidyltransferase</keyword>
<evidence type="ECO:0000256" key="9">
    <source>
        <dbReference type="ARBA" id="ARBA00022842"/>
    </source>
</evidence>
<proteinExistence type="predicted"/>
<dbReference type="InterPro" id="IPR001584">
    <property type="entry name" value="Integrase_cat-core"/>
</dbReference>
<keyword evidence="1" id="KW-0645">Protease</keyword>
<evidence type="ECO:0000256" key="12">
    <source>
        <dbReference type="ARBA" id="ARBA00022932"/>
    </source>
</evidence>
<dbReference type="GO" id="GO:0004190">
    <property type="term" value="F:aspartic-type endopeptidase activity"/>
    <property type="evidence" value="ECO:0007669"/>
    <property type="project" value="UniProtKB-KW"/>
</dbReference>
<evidence type="ECO:0000259" key="17">
    <source>
        <dbReference type="PROSITE" id="PS50994"/>
    </source>
</evidence>
<dbReference type="GO" id="GO:0006508">
    <property type="term" value="P:proteolysis"/>
    <property type="evidence" value="ECO:0007669"/>
    <property type="project" value="UniProtKB-KW"/>
</dbReference>
<dbReference type="GO" id="GO:0006310">
    <property type="term" value="P:DNA recombination"/>
    <property type="evidence" value="ECO:0007669"/>
    <property type="project" value="UniProtKB-KW"/>
</dbReference>
<keyword evidence="8" id="KW-0378">Hydrolase</keyword>
<feature type="domain" description="Reverse transcriptase" evidence="16">
    <location>
        <begin position="757"/>
        <end position="943"/>
    </location>
</feature>
<evidence type="ECO:0000256" key="15">
    <source>
        <dbReference type="SAM" id="MobiDB-lite"/>
    </source>
</evidence>
<keyword evidence="13" id="KW-0238">DNA-binding</keyword>
<dbReference type="Gene3D" id="3.30.420.10">
    <property type="entry name" value="Ribonuclease H-like superfamily/Ribonuclease H"/>
    <property type="match status" value="2"/>
</dbReference>
<dbReference type="Pfam" id="PF00665">
    <property type="entry name" value="rve"/>
    <property type="match status" value="1"/>
</dbReference>
<dbReference type="Gene3D" id="1.10.340.70">
    <property type="match status" value="1"/>
</dbReference>
<keyword evidence="7" id="KW-0255">Endonuclease</keyword>
<keyword evidence="9" id="KW-0460">Magnesium</keyword>
<dbReference type="PROSITE" id="PS50994">
    <property type="entry name" value="INTEGRASE"/>
    <property type="match status" value="2"/>
</dbReference>
<dbReference type="Pfam" id="PF22936">
    <property type="entry name" value="Pol_BBD"/>
    <property type="match status" value="1"/>
</dbReference>
<dbReference type="InterPro" id="IPR036397">
    <property type="entry name" value="RNaseH_sf"/>
</dbReference>
<evidence type="ECO:0000256" key="6">
    <source>
        <dbReference type="ARBA" id="ARBA00022750"/>
    </source>
</evidence>
<gene>
    <name evidence="18" type="ORF">Tci_003223</name>
</gene>
<comment type="caution">
    <text evidence="18">The sequence shown here is derived from an EMBL/GenBank/DDBJ whole genome shotgun (WGS) entry which is preliminary data.</text>
</comment>
<dbReference type="SUPFAM" id="SSF56672">
    <property type="entry name" value="DNA/RNA polymerases"/>
    <property type="match status" value="1"/>
</dbReference>
<dbReference type="GO" id="GO:0003887">
    <property type="term" value="F:DNA-directed DNA polymerase activity"/>
    <property type="evidence" value="ECO:0007669"/>
    <property type="project" value="UniProtKB-KW"/>
</dbReference>
<dbReference type="GO" id="GO:0003964">
    <property type="term" value="F:RNA-directed DNA polymerase activity"/>
    <property type="evidence" value="ECO:0007669"/>
    <property type="project" value="UniProtKB-KW"/>
</dbReference>
<dbReference type="InterPro" id="IPR012337">
    <property type="entry name" value="RNaseH-like_sf"/>
</dbReference>
<dbReference type="CDD" id="cd09272">
    <property type="entry name" value="RNase_HI_RT_Ty1"/>
    <property type="match status" value="1"/>
</dbReference>
<feature type="domain" description="Integrase catalytic" evidence="17">
    <location>
        <begin position="1125"/>
        <end position="1319"/>
    </location>
</feature>
<feature type="domain" description="Integrase catalytic" evidence="17">
    <location>
        <begin position="199"/>
        <end position="364"/>
    </location>
</feature>
<keyword evidence="6" id="KW-0064">Aspartyl protease</keyword>
<feature type="region of interest" description="Disordered" evidence="15">
    <location>
        <begin position="1"/>
        <end position="21"/>
    </location>
</feature>
<keyword evidence="10" id="KW-0229">DNA integration</keyword>
<reference evidence="18" key="1">
    <citation type="journal article" date="2019" name="Sci. Rep.">
        <title>Draft genome of Tanacetum cinerariifolium, the natural source of mosquito coil.</title>
        <authorList>
            <person name="Yamashiro T."/>
            <person name="Shiraishi A."/>
            <person name="Satake H."/>
            <person name="Nakayama K."/>
        </authorList>
    </citation>
    <scope>NUCLEOTIDE SEQUENCE</scope>
</reference>
<evidence type="ECO:0000256" key="5">
    <source>
        <dbReference type="ARBA" id="ARBA00022723"/>
    </source>
</evidence>
<dbReference type="Pfam" id="PF00078">
    <property type="entry name" value="RVT_1"/>
    <property type="match status" value="1"/>
</dbReference>
<dbReference type="InterPro" id="IPR000477">
    <property type="entry name" value="RT_dom"/>
</dbReference>
<dbReference type="InterPro" id="IPR043128">
    <property type="entry name" value="Rev_trsase/Diguanyl_cyclase"/>
</dbReference>
<dbReference type="GO" id="GO:0015074">
    <property type="term" value="P:DNA integration"/>
    <property type="evidence" value="ECO:0007669"/>
    <property type="project" value="UniProtKB-KW"/>
</dbReference>
<dbReference type="GO" id="GO:0046872">
    <property type="term" value="F:metal ion binding"/>
    <property type="evidence" value="ECO:0007669"/>
    <property type="project" value="UniProtKB-KW"/>
</dbReference>
<keyword evidence="4" id="KW-0540">Nuclease</keyword>
<evidence type="ECO:0000256" key="4">
    <source>
        <dbReference type="ARBA" id="ARBA00022722"/>
    </source>
</evidence>
<dbReference type="Pfam" id="PF24626">
    <property type="entry name" value="SH3_Tf2-1"/>
    <property type="match status" value="1"/>
</dbReference>
<dbReference type="SUPFAM" id="SSF53098">
    <property type="entry name" value="Ribonuclease H-like"/>
    <property type="match status" value="2"/>
</dbReference>
<evidence type="ECO:0000256" key="2">
    <source>
        <dbReference type="ARBA" id="ARBA00022679"/>
    </source>
</evidence>
<evidence type="ECO:0000256" key="1">
    <source>
        <dbReference type="ARBA" id="ARBA00022670"/>
    </source>
</evidence>
<dbReference type="EMBL" id="BKCJ010000232">
    <property type="protein sequence ID" value="GEU31245.1"/>
    <property type="molecule type" value="Genomic_DNA"/>
</dbReference>
<evidence type="ECO:0000256" key="8">
    <source>
        <dbReference type="ARBA" id="ARBA00022801"/>
    </source>
</evidence>
<name>A0A6L2J5L3_TANCI</name>
<dbReference type="Gene3D" id="3.10.10.10">
    <property type="entry name" value="HIV Type 1 Reverse Transcriptase, subunit A, domain 1"/>
    <property type="match status" value="1"/>
</dbReference>
<dbReference type="Gene3D" id="3.30.70.270">
    <property type="match status" value="2"/>
</dbReference>
<organism evidence="18">
    <name type="scientific">Tanacetum cinerariifolium</name>
    <name type="common">Dalmatian daisy</name>
    <name type="synonym">Chrysanthemum cinerariifolium</name>
    <dbReference type="NCBI Taxonomy" id="118510"/>
    <lineage>
        <taxon>Eukaryota</taxon>
        <taxon>Viridiplantae</taxon>
        <taxon>Streptophyta</taxon>
        <taxon>Embryophyta</taxon>
        <taxon>Tracheophyta</taxon>
        <taxon>Spermatophyta</taxon>
        <taxon>Magnoliopsida</taxon>
        <taxon>eudicotyledons</taxon>
        <taxon>Gunneridae</taxon>
        <taxon>Pentapetalae</taxon>
        <taxon>asterids</taxon>
        <taxon>campanulids</taxon>
        <taxon>Asterales</taxon>
        <taxon>Asteraceae</taxon>
        <taxon>Asteroideae</taxon>
        <taxon>Anthemideae</taxon>
        <taxon>Anthemidinae</taxon>
        <taxon>Tanacetum</taxon>
    </lineage>
</organism>
<dbReference type="PANTHER" id="PTHR37984">
    <property type="entry name" value="PROTEIN CBG26694"/>
    <property type="match status" value="1"/>
</dbReference>
<dbReference type="FunFam" id="3.30.70.270:FF:000020">
    <property type="entry name" value="Transposon Tf2-6 polyprotein-like Protein"/>
    <property type="match status" value="1"/>
</dbReference>
<sequence>MKPGSSGSYNHDKSKTGKKKNFKYGKLGHFRKDCRGLNTSYPWGNVASTSKDGNALGCESTVANESRKRFADVWLFDTGATFHMTAGREWFHQYKPISEGESVYSYNDHELKIIGIRSIMVKMHDGTVRTIQDVRHVEGLKKNLLSLGHLDDLGCKVEIQNKIMKITKGALVLIRGEKVAVNLYQLEGEIMKEAEASVASHSPKFVHFDVWQAPVLSLGGANYFVSFIDDYFRRCWMYPIKKKSDVFEVFELYKAQVKLDSEKKIKCLRTDIVGEYTGDEFDTFCRQKGIKRQFTMEYNPQQNGVVERMNRTFLERARAMLATTSLGKSFWAKAINTAYYVINQNKEGDSTTKETTSIQMKKEFQSNDSFEAAPQHEVNEANESQAPATRTLNRKRRRLRWHSDYVIESNVVYCLLTEDGKPSTIQEALNNPDAPDIAHAVGVVSRYMAEPGRQYWEAVKRILRYIKGTSAVALCFRDPDLTVKGYVDFDYAGDLDRSKSTTGYVFTLYGRTVSWVSKLQSAVAMSTTEAKYVAAAQASKESVWLKMLLEELGHKQEKITLFCDNQNPIQVALAAIQETLANIQAEVKTHSTEIASLKRGEGTSQPRTDELTAQLRPHPEPTTLLMGSLLGLSSQSSVEVVKRFGVLYDDPIVELKNLKQTGSVQTYQEAFEALLNRVDLPELLDVSMFMGGLKPEVWTLIRMFQATTLSETYGLTRMQEATNTILKPRYNTPLLPTPKQSTTTYVCKAVTTPVKSNSVGQSSGYVTINEGNKGMLKQVELSSMALYVYLVQLCQMESIRSVSTEDKFPIPVIEELIDELNGSVVFSKLDLRFGYHQIRMNEDDICMTAFRTHEGHYEFLVMPFGLTNSPLTFQSLMNTVFKAFLRKFALVFFDDILIYSKNLEEHCDHLAEVLQVMKDNTLYAKRTKCYFVVPQVEYMGHIISAQGWPIPLTLKQLRGFLGLTDYYKRFIKDYASISQPLVALTKKDAFKWNPSAELAYHTLKEAMVKASVLALPNFEQEFVVETDIYVFSVSSGVWDKVKDSWKNDLDTQNLIKSMEHHNYKGNKYSWTDGILKRKEKVVVGNDLELRKELVQHFHNEAIGGHSGAHVTMKNLGSLFYWKGLKKMVKQMIRDCNISMDFIEKLPTSHGKSMILVVVDRLSKYAHFIPLTHPFTASQVTQVFLNQVYKLHGLPESIVSDKDKVFISNFWKALFAELKFKLKLSTACYPQTDGQTEVVNRSLGCYLRSKTTPYEAVYCQTPPIHVPYIPGDSRVEEVDRTLQAREEAIKVLKFHLKRQVSIRQGQQYKLSPKYYGPFKVTERIGEVAYRFELPSSSQIHLVFYISQLKKCHGKDHSVGVLPQLREDGLLENRPIRE</sequence>
<keyword evidence="5" id="KW-0479">Metal-binding</keyword>
<dbReference type="GO" id="GO:0003677">
    <property type="term" value="F:DNA binding"/>
    <property type="evidence" value="ECO:0007669"/>
    <property type="project" value="UniProtKB-KW"/>
</dbReference>
<evidence type="ECO:0000259" key="16">
    <source>
        <dbReference type="PROSITE" id="PS50878"/>
    </source>
</evidence>
<keyword evidence="2" id="KW-0808">Transferase</keyword>
<evidence type="ECO:0000256" key="10">
    <source>
        <dbReference type="ARBA" id="ARBA00022908"/>
    </source>
</evidence>
<dbReference type="InterPro" id="IPR041588">
    <property type="entry name" value="Integrase_H2C2"/>
</dbReference>
<dbReference type="InterPro" id="IPR050951">
    <property type="entry name" value="Retrovirus_Pol_polyprotein"/>
</dbReference>
<dbReference type="Pfam" id="PF17921">
    <property type="entry name" value="Integrase_H2C2"/>
    <property type="match status" value="1"/>
</dbReference>
<dbReference type="InterPro" id="IPR043502">
    <property type="entry name" value="DNA/RNA_pol_sf"/>
</dbReference>
<dbReference type="PANTHER" id="PTHR37984:SF5">
    <property type="entry name" value="PROTEIN NYNRIN-LIKE"/>
    <property type="match status" value="1"/>
</dbReference>
<protein>
    <submittedName>
        <fullName evidence="18">Uncharacterized protein</fullName>
    </submittedName>
</protein>
<dbReference type="GO" id="GO:0004519">
    <property type="term" value="F:endonuclease activity"/>
    <property type="evidence" value="ECO:0007669"/>
    <property type="project" value="UniProtKB-KW"/>
</dbReference>
<keyword evidence="14" id="KW-0233">DNA recombination</keyword>
<evidence type="ECO:0000313" key="18">
    <source>
        <dbReference type="EMBL" id="GEU31245.1"/>
    </source>
</evidence>
<evidence type="ECO:0000256" key="11">
    <source>
        <dbReference type="ARBA" id="ARBA00022918"/>
    </source>
</evidence>
<evidence type="ECO:0000256" key="13">
    <source>
        <dbReference type="ARBA" id="ARBA00023125"/>
    </source>
</evidence>
<accession>A0A6L2J5L3</accession>
<keyword evidence="11" id="KW-0695">RNA-directed DNA polymerase</keyword>
<keyword evidence="12" id="KW-0239">DNA-directed DNA polymerase</keyword>
<evidence type="ECO:0000256" key="3">
    <source>
        <dbReference type="ARBA" id="ARBA00022695"/>
    </source>
</evidence>
<evidence type="ECO:0000256" key="14">
    <source>
        <dbReference type="ARBA" id="ARBA00023172"/>
    </source>
</evidence>
<dbReference type="PROSITE" id="PS50878">
    <property type="entry name" value="RT_POL"/>
    <property type="match status" value="1"/>
</dbReference>
<dbReference type="InterPro" id="IPR054722">
    <property type="entry name" value="PolX-like_BBD"/>
</dbReference>
<evidence type="ECO:0000256" key="7">
    <source>
        <dbReference type="ARBA" id="ARBA00022759"/>
    </source>
</evidence>
<dbReference type="FunFam" id="3.10.10.10:FF:000007">
    <property type="entry name" value="Retrovirus-related Pol polyprotein from transposon 17.6-like Protein"/>
    <property type="match status" value="1"/>
</dbReference>